<name>A0ABP5AWK5_9MICC</name>
<protein>
    <submittedName>
        <fullName evidence="1">Uncharacterized protein</fullName>
    </submittedName>
</protein>
<sequence>MCVVAAGIVLAAGSAAPQPPAARAAGPPAGGAELTAAEIGEAQQTVAGALLAALGSSGWTGPAGSAPVPGELPKPHAVACSLQGTAVTPGSGPGAGARRHLLSLQLTGPLPESPERARDQAQSVLTALGAEMLSALTPGPDAPPEAEFTFTAAHDGGVVTYAASGQLQKLKITSRCSADPALAAGTSTPAT</sequence>
<proteinExistence type="predicted"/>
<evidence type="ECO:0000313" key="1">
    <source>
        <dbReference type="EMBL" id="GAA1924330.1"/>
    </source>
</evidence>
<reference evidence="2" key="1">
    <citation type="journal article" date="2019" name="Int. J. Syst. Evol. Microbiol.">
        <title>The Global Catalogue of Microorganisms (GCM) 10K type strain sequencing project: providing services to taxonomists for standard genome sequencing and annotation.</title>
        <authorList>
            <consortium name="The Broad Institute Genomics Platform"/>
            <consortium name="The Broad Institute Genome Sequencing Center for Infectious Disease"/>
            <person name="Wu L."/>
            <person name="Ma J."/>
        </authorList>
    </citation>
    <scope>NUCLEOTIDE SEQUENCE [LARGE SCALE GENOMIC DNA]</scope>
    <source>
        <strain evidence="2">JCM 13316</strain>
    </source>
</reference>
<gene>
    <name evidence="1" type="ORF">GCM10009688_31740</name>
</gene>
<dbReference type="RefSeq" id="WP_152229532.1">
    <property type="nucleotide sequence ID" value="NZ_BAAALV010000008.1"/>
</dbReference>
<comment type="caution">
    <text evidence="1">The sequence shown here is derived from an EMBL/GenBank/DDBJ whole genome shotgun (WGS) entry which is preliminary data.</text>
</comment>
<evidence type="ECO:0000313" key="2">
    <source>
        <dbReference type="Proteomes" id="UP001500784"/>
    </source>
</evidence>
<organism evidence="1 2">
    <name type="scientific">Arthrobacter gandavensis</name>
    <dbReference type="NCBI Taxonomy" id="169960"/>
    <lineage>
        <taxon>Bacteria</taxon>
        <taxon>Bacillati</taxon>
        <taxon>Actinomycetota</taxon>
        <taxon>Actinomycetes</taxon>
        <taxon>Micrococcales</taxon>
        <taxon>Micrococcaceae</taxon>
        <taxon>Arthrobacter</taxon>
    </lineage>
</organism>
<dbReference type="EMBL" id="BAAALV010000008">
    <property type="protein sequence ID" value="GAA1924330.1"/>
    <property type="molecule type" value="Genomic_DNA"/>
</dbReference>
<accession>A0ABP5AWK5</accession>
<dbReference type="Proteomes" id="UP001500784">
    <property type="component" value="Unassembled WGS sequence"/>
</dbReference>
<keyword evidence="2" id="KW-1185">Reference proteome</keyword>